<evidence type="ECO:0000313" key="2">
    <source>
        <dbReference type="EMBL" id="SCZ37392.1"/>
    </source>
</evidence>
<dbReference type="RefSeq" id="WP_092812475.1">
    <property type="nucleotide sequence ID" value="NZ_FMVW01000004.1"/>
</dbReference>
<dbReference type="STRING" id="1120955.SAMN03080610_02167"/>
<protein>
    <submittedName>
        <fullName evidence="2">Enamine deaminase RidA, house cleaning of reactive enamine intermediates, YjgF/YER057c/UK114 family</fullName>
    </submittedName>
</protein>
<evidence type="ECO:0000259" key="1">
    <source>
        <dbReference type="Pfam" id="PF14588"/>
    </source>
</evidence>
<proteinExistence type="predicted"/>
<dbReference type="InterPro" id="IPR035959">
    <property type="entry name" value="RutC-like_sf"/>
</dbReference>
<dbReference type="PANTHER" id="PTHR43760">
    <property type="entry name" value="ENDORIBONUCLEASE-RELATED"/>
    <property type="match status" value="1"/>
</dbReference>
<reference evidence="2 3" key="1">
    <citation type="submission" date="2016-10" db="EMBL/GenBank/DDBJ databases">
        <authorList>
            <person name="de Groot N.N."/>
        </authorList>
    </citation>
    <scope>NUCLEOTIDE SEQUENCE [LARGE SCALE GENOMIC DNA]</scope>
    <source>
        <strain evidence="2 3">DSM 2698</strain>
    </source>
</reference>
<dbReference type="CDD" id="cd02199">
    <property type="entry name" value="YjgF_YER057c_UK114_like_1"/>
    <property type="match status" value="1"/>
</dbReference>
<evidence type="ECO:0000313" key="3">
    <source>
        <dbReference type="Proteomes" id="UP000199347"/>
    </source>
</evidence>
<dbReference type="OrthoDB" id="9806350at2"/>
<dbReference type="Pfam" id="PF14588">
    <property type="entry name" value="YjgF_endoribonc"/>
    <property type="match status" value="1"/>
</dbReference>
<dbReference type="PANTHER" id="PTHR43760:SF1">
    <property type="entry name" value="ENDORIBONUCLEASE L-PSP_CHORISMATE MUTASE-LIKE DOMAIN-CONTAINING PROTEIN"/>
    <property type="match status" value="1"/>
</dbReference>
<accession>A0A1G5NJ16</accession>
<dbReference type="AlphaFoldDB" id="A0A1G5NJ16"/>
<dbReference type="SUPFAM" id="SSF55298">
    <property type="entry name" value="YjgF-like"/>
    <property type="match status" value="1"/>
</dbReference>
<dbReference type="EMBL" id="FMVW01000004">
    <property type="protein sequence ID" value="SCZ37392.1"/>
    <property type="molecule type" value="Genomic_DNA"/>
</dbReference>
<feature type="domain" description="Endoribonuclease L-PSP/chorismate mutase-like" evidence="1">
    <location>
        <begin position="7"/>
        <end position="143"/>
    </location>
</feature>
<dbReference type="InterPro" id="IPR013813">
    <property type="entry name" value="Endoribo_LPSP/chorism_mut-like"/>
</dbReference>
<dbReference type="Gene3D" id="3.30.1330.40">
    <property type="entry name" value="RutC-like"/>
    <property type="match status" value="1"/>
</dbReference>
<dbReference type="Proteomes" id="UP000199347">
    <property type="component" value="Unassembled WGS sequence"/>
</dbReference>
<sequence length="153" mass="15698">MNVTDKLESLGITLPKAAAPAANYKTYSRHGDLLFISGQLPMEAGQLAVTGKLGGALAVADGQKAARLCAINILAQISAALEGDWDRLGALVKITGFVASDPSFTEQHLVINGASDLLVEVLGERGTHSRSAVGVPALPLDAAVEIEAIVAIG</sequence>
<gene>
    <name evidence="2" type="ORF">SAMN03080610_02167</name>
</gene>
<keyword evidence="3" id="KW-1185">Reference proteome</keyword>
<organism evidence="2 3">
    <name type="scientific">Afifella marina DSM 2698</name>
    <dbReference type="NCBI Taxonomy" id="1120955"/>
    <lineage>
        <taxon>Bacteria</taxon>
        <taxon>Pseudomonadati</taxon>
        <taxon>Pseudomonadota</taxon>
        <taxon>Alphaproteobacteria</taxon>
        <taxon>Hyphomicrobiales</taxon>
        <taxon>Afifellaceae</taxon>
        <taxon>Afifella</taxon>
    </lineage>
</organism>
<name>A0A1G5NJ16_AFIMA</name>